<dbReference type="SUPFAM" id="SSF56801">
    <property type="entry name" value="Acetyl-CoA synthetase-like"/>
    <property type="match status" value="1"/>
</dbReference>
<evidence type="ECO:0000256" key="3">
    <source>
        <dbReference type="ARBA" id="ARBA00022553"/>
    </source>
</evidence>
<dbReference type="InterPro" id="IPR001242">
    <property type="entry name" value="Condensation_dom"/>
</dbReference>
<dbReference type="Proteomes" id="UP000301309">
    <property type="component" value="Unassembled WGS sequence"/>
</dbReference>
<dbReference type="FunFam" id="3.40.50.12780:FF:000012">
    <property type="entry name" value="Non-ribosomal peptide synthetase"/>
    <property type="match status" value="1"/>
</dbReference>
<feature type="domain" description="AMP-dependent synthetase/ligase" evidence="5">
    <location>
        <begin position="464"/>
        <end position="803"/>
    </location>
</feature>
<dbReference type="GO" id="GO:0031177">
    <property type="term" value="F:phosphopantetheine binding"/>
    <property type="evidence" value="ECO:0007669"/>
    <property type="project" value="TreeGrafter"/>
</dbReference>
<keyword evidence="9" id="KW-1185">Reference proteome</keyword>
<dbReference type="Pfam" id="PF00501">
    <property type="entry name" value="AMP-binding"/>
    <property type="match status" value="1"/>
</dbReference>
<feature type="compositionally biased region" description="Polar residues" evidence="4">
    <location>
        <begin position="1022"/>
        <end position="1034"/>
    </location>
</feature>
<gene>
    <name evidence="8" type="ORF">SVIO_052260</name>
</gene>
<evidence type="ECO:0000259" key="7">
    <source>
        <dbReference type="Pfam" id="PF13193"/>
    </source>
</evidence>
<proteinExistence type="predicted"/>
<dbReference type="InterPro" id="IPR025110">
    <property type="entry name" value="AMP-bd_C"/>
</dbReference>
<evidence type="ECO:0000256" key="2">
    <source>
        <dbReference type="ARBA" id="ARBA00022450"/>
    </source>
</evidence>
<dbReference type="Gene3D" id="3.30.559.10">
    <property type="entry name" value="Chloramphenicol acetyltransferase-like domain"/>
    <property type="match status" value="1"/>
</dbReference>
<evidence type="ECO:0000313" key="8">
    <source>
        <dbReference type="EMBL" id="GDY54603.1"/>
    </source>
</evidence>
<dbReference type="Gene3D" id="3.30.559.30">
    <property type="entry name" value="Nonribosomal peptide synthetase, condensation domain"/>
    <property type="match status" value="1"/>
</dbReference>
<dbReference type="Gene3D" id="3.40.50.980">
    <property type="match status" value="2"/>
</dbReference>
<dbReference type="GO" id="GO:0008610">
    <property type="term" value="P:lipid biosynthetic process"/>
    <property type="evidence" value="ECO:0007669"/>
    <property type="project" value="UniProtKB-ARBA"/>
</dbReference>
<evidence type="ECO:0000313" key="9">
    <source>
        <dbReference type="Proteomes" id="UP000301309"/>
    </source>
</evidence>
<sequence>MNRPGVEDVLPLSPLQQGLLFHAVYDEASDDVYTVQLVLEIEGPLDSESMRLAADALLRRHANLRAAFLHEKFDEPVQVIPRKVELPWAEKDLSGLPRDERDAEWDRWLAEDRAHRFVLTRPPLLRFTLVTLAPGEYRLVVTNHHILLDGWSMPIVLRELFELYGTRGDASALAPVTPYRDYLAWLARQDPAAADAAWRQALDGLEEPSLMAPVSRGRAHTLPERVSATLSAPLTEALAGQARSAGRTLNTLLQAAWSIVVGQLTGRDDIVLGMAVSGRPPHIPGIESMVGLFINTLPSRVTLDPTETFGALVDRLQSEQAALTPYHHVSLTQVQQLAGVGTLFDTCIVVENYPVDTAELKLPGEGLRITGFDGRDASHYAVVLTAVPGERMHLRIDYRADVFDRATAESVLSRFLLLLEEIAERDTMPVGRLELLTAPERRRILSDWNDTARDIAPTTFPALFEAQAARTPTAPALDSPELSLTYQELNARANQLAHELTHRGVAPEHIVALALPRSTDIAIAQLAVMKAGGAYLPIDPDYPTDRINYILNDANPTLIITTTQHTHQLPHNHPAPRLLLDTTNLTPHPTHNPTTTLTTTHPAYLIYTSGSTGRPKGVLVTHHGIAGFATSLSQRLDVTADSRVLQYASPSFDASVAELSICFPSGATLVIPPPGPLADDVLAKVLVDQRVTHAIIPPAALASVRAGDFPAFRSLTVAGEAATAELVDRWAPGRRMVNAYGPTEATVGASASAPLAAGTGTPSIGRPLDNTRLYVLDSSLRPLPVGVPGELYIAGDGLARGYLGRTGLTSERFVACPFGAPGERMYRTGDLARWTPDGELVFAGRVDDQVKVRGFRIELDEIQRTIAAHPLVGQAAVVVREDRPGDRRLVAYVVAGSPDLDLTALRDHVAGTLPDYMVPSAFVGMDVLPVTTNGKLDRKALPAPDFSGRATGEGPRTEREEVLCELFAEVLGIERVGIHDSFFDLGATRSARPAWSAGSARGSKWNCRCGPCSRQPPWRASPRSSATPTTPVRP</sequence>
<dbReference type="GO" id="GO:0003824">
    <property type="term" value="F:catalytic activity"/>
    <property type="evidence" value="ECO:0007669"/>
    <property type="project" value="InterPro"/>
</dbReference>
<protein>
    <recommendedName>
        <fullName evidence="10">Carrier domain-containing protein</fullName>
    </recommendedName>
</protein>
<accession>A0A4D4L958</accession>
<organism evidence="8 9">
    <name type="scientific">Streptomyces violaceusniger</name>
    <dbReference type="NCBI Taxonomy" id="68280"/>
    <lineage>
        <taxon>Bacteria</taxon>
        <taxon>Bacillati</taxon>
        <taxon>Actinomycetota</taxon>
        <taxon>Actinomycetes</taxon>
        <taxon>Kitasatosporales</taxon>
        <taxon>Streptomycetaceae</taxon>
        <taxon>Streptomyces</taxon>
        <taxon>Streptomyces violaceusniger group</taxon>
    </lineage>
</organism>
<dbReference type="CDD" id="cd17652">
    <property type="entry name" value="A_NRPS_CmdD_like"/>
    <property type="match status" value="1"/>
</dbReference>
<keyword evidence="3" id="KW-0597">Phosphoprotein</keyword>
<feature type="domain" description="Condensation" evidence="6">
    <location>
        <begin position="7"/>
        <end position="444"/>
    </location>
</feature>
<dbReference type="FunFam" id="2.30.38.10:FF:000001">
    <property type="entry name" value="Non-ribosomal peptide synthetase PvdI"/>
    <property type="match status" value="1"/>
</dbReference>
<dbReference type="InterPro" id="IPR023213">
    <property type="entry name" value="CAT-like_dom_sf"/>
</dbReference>
<dbReference type="Gene3D" id="3.30.300.30">
    <property type="match status" value="1"/>
</dbReference>
<dbReference type="NCBIfam" id="TIGR01733">
    <property type="entry name" value="AA-adenyl-dom"/>
    <property type="match status" value="1"/>
</dbReference>
<dbReference type="InterPro" id="IPR010071">
    <property type="entry name" value="AA_adenyl_dom"/>
</dbReference>
<dbReference type="InterPro" id="IPR045851">
    <property type="entry name" value="AMP-bd_C_sf"/>
</dbReference>
<dbReference type="Gene3D" id="3.40.50.1820">
    <property type="entry name" value="alpha/beta hydrolase"/>
    <property type="match status" value="1"/>
</dbReference>
<dbReference type="CDD" id="cd19543">
    <property type="entry name" value="DCL_NRPS"/>
    <property type="match status" value="1"/>
</dbReference>
<dbReference type="Gene3D" id="2.30.38.10">
    <property type="entry name" value="Luciferase, Domain 3"/>
    <property type="match status" value="1"/>
</dbReference>
<dbReference type="PROSITE" id="PS00455">
    <property type="entry name" value="AMP_BINDING"/>
    <property type="match status" value="1"/>
</dbReference>
<dbReference type="InterPro" id="IPR000873">
    <property type="entry name" value="AMP-dep_synth/lig_dom"/>
</dbReference>
<keyword evidence="2" id="KW-0596">Phosphopantetheine</keyword>
<comment type="caution">
    <text evidence="8">The sequence shown here is derived from an EMBL/GenBank/DDBJ whole genome shotgun (WGS) entry which is preliminary data.</text>
</comment>
<dbReference type="FunFam" id="3.40.50.980:FF:000001">
    <property type="entry name" value="Non-ribosomal peptide synthetase"/>
    <property type="match status" value="1"/>
</dbReference>
<feature type="region of interest" description="Disordered" evidence="4">
    <location>
        <begin position="939"/>
        <end position="958"/>
    </location>
</feature>
<evidence type="ECO:0000259" key="6">
    <source>
        <dbReference type="Pfam" id="PF00668"/>
    </source>
</evidence>
<dbReference type="PANTHER" id="PTHR45527">
    <property type="entry name" value="NONRIBOSOMAL PEPTIDE SYNTHETASE"/>
    <property type="match status" value="1"/>
</dbReference>
<feature type="region of interest" description="Disordered" evidence="4">
    <location>
        <begin position="1013"/>
        <end position="1034"/>
    </location>
</feature>
<dbReference type="Pfam" id="PF00668">
    <property type="entry name" value="Condensation"/>
    <property type="match status" value="1"/>
</dbReference>
<evidence type="ECO:0000256" key="4">
    <source>
        <dbReference type="SAM" id="MobiDB-lite"/>
    </source>
</evidence>
<dbReference type="InterPro" id="IPR020845">
    <property type="entry name" value="AMP-binding_CS"/>
</dbReference>
<evidence type="ECO:0008006" key="10">
    <source>
        <dbReference type="Google" id="ProtNLM"/>
    </source>
</evidence>
<dbReference type="AlphaFoldDB" id="A0A4D4L958"/>
<dbReference type="EMBL" id="BJHW01000001">
    <property type="protein sequence ID" value="GDY54603.1"/>
    <property type="molecule type" value="Genomic_DNA"/>
</dbReference>
<dbReference type="GO" id="GO:0044550">
    <property type="term" value="P:secondary metabolite biosynthetic process"/>
    <property type="evidence" value="ECO:0007669"/>
    <property type="project" value="UniProtKB-ARBA"/>
</dbReference>
<name>A0A4D4L958_STRVO</name>
<dbReference type="InterPro" id="IPR029058">
    <property type="entry name" value="AB_hydrolase_fold"/>
</dbReference>
<reference evidence="8 9" key="1">
    <citation type="journal article" date="2020" name="Int. J. Syst. Evol. Microbiol.">
        <title>Reclassification of Streptomyces castelarensis and Streptomyces sporoclivatus as later heterotypic synonyms of Streptomyces antimycoticus.</title>
        <authorList>
            <person name="Komaki H."/>
            <person name="Tamura T."/>
        </authorList>
    </citation>
    <scope>NUCLEOTIDE SEQUENCE [LARGE SCALE GENOMIC DNA]</scope>
    <source>
        <strain evidence="8 9">NBRC 13459</strain>
    </source>
</reference>
<evidence type="ECO:0000256" key="1">
    <source>
        <dbReference type="ARBA" id="ARBA00001957"/>
    </source>
</evidence>
<dbReference type="SUPFAM" id="SSF52777">
    <property type="entry name" value="CoA-dependent acyltransferases"/>
    <property type="match status" value="2"/>
</dbReference>
<dbReference type="FunFam" id="3.30.300.30:FF:000010">
    <property type="entry name" value="Enterobactin synthetase component F"/>
    <property type="match status" value="1"/>
</dbReference>
<feature type="domain" description="AMP-binding enzyme C-terminal" evidence="7">
    <location>
        <begin position="861"/>
        <end position="935"/>
    </location>
</feature>
<dbReference type="PANTHER" id="PTHR45527:SF1">
    <property type="entry name" value="FATTY ACID SYNTHASE"/>
    <property type="match status" value="1"/>
</dbReference>
<dbReference type="Pfam" id="PF13193">
    <property type="entry name" value="AMP-binding_C"/>
    <property type="match status" value="1"/>
</dbReference>
<comment type="cofactor">
    <cofactor evidence="1">
        <name>pantetheine 4'-phosphate</name>
        <dbReference type="ChEBI" id="CHEBI:47942"/>
    </cofactor>
</comment>
<dbReference type="GO" id="GO:0043041">
    <property type="term" value="P:amino acid activation for nonribosomal peptide biosynthetic process"/>
    <property type="evidence" value="ECO:0007669"/>
    <property type="project" value="TreeGrafter"/>
</dbReference>
<dbReference type="GO" id="GO:0005829">
    <property type="term" value="C:cytosol"/>
    <property type="evidence" value="ECO:0007669"/>
    <property type="project" value="TreeGrafter"/>
</dbReference>
<evidence type="ECO:0000259" key="5">
    <source>
        <dbReference type="Pfam" id="PF00501"/>
    </source>
</evidence>